<keyword evidence="1" id="KW-0240">DNA-directed RNA polymerase</keyword>
<evidence type="ECO:0007829" key="3">
    <source>
        <dbReference type="PDB" id="7S00"/>
    </source>
</evidence>
<dbReference type="EMBL" id="KU878088">
    <property type="protein sequence ID" value="AMS01189.1"/>
    <property type="molecule type" value="Genomic_DNA"/>
</dbReference>
<evidence type="ECO:0007829" key="4">
    <source>
        <dbReference type="PDB" id="7S01"/>
    </source>
</evidence>
<dbReference type="Proteomes" id="UP000202618">
    <property type="component" value="Segment"/>
</dbReference>
<dbReference type="PDB" id="7S01">
    <property type="method" value="X-ray"/>
    <property type="resolution" value="3.40 A"/>
    <property type="chains" value="c=1-496"/>
</dbReference>
<dbReference type="PDB" id="7S00">
    <property type="method" value="X-ray"/>
    <property type="resolution" value="3.30 A"/>
    <property type="chains" value="c/e=1-496"/>
</dbReference>
<proteinExistence type="evidence at protein level"/>
<keyword evidence="3 4" id="KW-0002">3D-structure</keyword>
<evidence type="ECO:0000313" key="1">
    <source>
        <dbReference type="EMBL" id="AMS01189.1"/>
    </source>
</evidence>
<name>A0A172JI16_BPPB1</name>
<dbReference type="PDB" id="7UM1">
    <property type="method" value="EM"/>
    <property type="resolution" value="4.20 A"/>
    <property type="chains" value="c=1-496"/>
</dbReference>
<dbReference type="RefSeq" id="YP_009283009.1">
    <property type="nucleotide sequence ID" value="NC_031039.1"/>
</dbReference>
<reference evidence="3 4" key="2">
    <citation type="journal article" date="2022" name="Nat. Commun.">
        <title>Structural basis of template strand deoxyuridine promoter recognition by a viral RNA polymerase.</title>
        <authorList>
            <person name="Fraser A."/>
            <person name="Sokolova M.L."/>
            <person name="Drobysheva A.V."/>
            <person name="Gordeeva J.V."/>
            <person name="Borukhov S."/>
            <person name="Jumper J."/>
            <person name="Severinov K.V."/>
            <person name="Leiman P.G."/>
        </authorList>
    </citation>
    <scope>X-RAY CRYSTALLOGRAPHY (3.30 ANGSTROMS)</scope>
</reference>
<dbReference type="SUPFAM" id="SSF64484">
    <property type="entry name" value="beta and beta-prime subunits of DNA dependent RNA-polymerase"/>
    <property type="match status" value="1"/>
</dbReference>
<evidence type="ECO:0000313" key="2">
    <source>
        <dbReference type="Proteomes" id="UP000202618"/>
    </source>
</evidence>
<dbReference type="SMR" id="A0A172JI16"/>
<dbReference type="GO" id="GO:0000428">
    <property type="term" value="C:DNA-directed RNA polymerase complex"/>
    <property type="evidence" value="ECO:0007669"/>
    <property type="project" value="UniProtKB-KW"/>
</dbReference>
<dbReference type="OrthoDB" id="32284at10239"/>
<gene>
    <name evidence="1" type="ORF">AR9_g105</name>
</gene>
<keyword evidence="1" id="KW-0804">Transcription</keyword>
<dbReference type="PDB" id="7UM0">
    <property type="method" value="EM"/>
    <property type="resolution" value="3.80 A"/>
    <property type="chains" value="c=1-496"/>
</dbReference>
<dbReference type="Gene3D" id="3.90.1100.10">
    <property type="match status" value="1"/>
</dbReference>
<protein>
    <submittedName>
        <fullName evidence="1">DNA-directed RNA polymerase beta subunit</fullName>
    </submittedName>
</protein>
<dbReference type="KEGG" id="vg:29058823"/>
<accession>A0A172JI16</accession>
<organism evidence="1 2">
    <name type="scientific">Bacillus phage AR9</name>
    <dbReference type="NCBI Taxonomy" id="1815509"/>
    <lineage>
        <taxon>Viruses</taxon>
        <taxon>Duplodnaviria</taxon>
        <taxon>Heunggongvirae</taxon>
        <taxon>Uroviricota</taxon>
        <taxon>Caudoviricetes</taxon>
        <taxon>Takahashivirus</taxon>
        <taxon>Bacillus phage PBS1</taxon>
    </lineage>
</organism>
<reference evidence="1 2" key="1">
    <citation type="journal article" date="2016" name="Virology">
        <title>The genome of AR9, a giant transducing Bacillus phage encoding two multisubunit RNA polymerases.</title>
        <authorList>
            <person name="Lavysh D."/>
            <person name="Sokolova M."/>
            <person name="Minakhin L."/>
            <person name="Yakunina M."/>
            <person name="Artamonova T."/>
            <person name="Kozyavkin S."/>
            <person name="Makarova K.S."/>
            <person name="Koonin E.V."/>
            <person name="Severinov K."/>
        </authorList>
    </citation>
    <scope>NUCLEOTIDE SEQUENCE [LARGE SCALE GENOMIC DNA]</scope>
</reference>
<sequence>MISNFRKFHGNKNQEKFNENLILNKENESILNYLDPICKTLEIIPEITYLGSSVEPINKVYKFNKEEKTSDIERSELQLIKMSFLIEKDDKKEEINKFIYFPKLIDSQYFIINGNRYYPIYQLLDSGTYRTNKALTLKTLLMPIVLREKKETFDDINGETHTMLNVDLDLFKSKVPFLIYFFSKFGFEGTLEYFGLQDLIHVLMKEDLDQLDEDEINDNVIFMITKNISLVVDKNFFSNKNNQIIIATLLNCFNTRIKIDKIYEKDYWVKKLGGYFTTNNSNKQEKGEGIILSFERILDEWTKKILRTEEKNKEDIYSVVRWMINNYLALVKQDNMNLANKRIRLYEYLLHPLLIKFSKGTYRVLNNRNSNKFEKIKTIFSNIQEGFLVKKIINNELLRYDNSVNSISLFTLILRYTQSGPQSPFSSNSTNNKLRGLHPSYLGRLGLTSTSAGDPGASGSLTPFLELPENSYMHFTEEPEINLNIDDISIDEVIES</sequence>
<dbReference type="GeneID" id="29058823"/>